<proteinExistence type="predicted"/>
<organism evidence="1 2">
    <name type="scientific">Mucilaginibacter gossypii</name>
    <dbReference type="NCBI Taxonomy" id="551996"/>
    <lineage>
        <taxon>Bacteria</taxon>
        <taxon>Pseudomonadati</taxon>
        <taxon>Bacteroidota</taxon>
        <taxon>Sphingobacteriia</taxon>
        <taxon>Sphingobacteriales</taxon>
        <taxon>Sphingobacteriaceae</taxon>
        <taxon>Mucilaginibacter</taxon>
    </lineage>
</organism>
<dbReference type="EMBL" id="FNCG01000006">
    <property type="protein sequence ID" value="SDH08787.1"/>
    <property type="molecule type" value="Genomic_DNA"/>
</dbReference>
<dbReference type="AlphaFoldDB" id="A0A1G7ZJP1"/>
<protein>
    <submittedName>
        <fullName evidence="1">Uncharacterized protein</fullName>
    </submittedName>
</protein>
<gene>
    <name evidence="1" type="ORF">SAMN05192573_106267</name>
</gene>
<name>A0A1G7ZJP1_9SPHI</name>
<keyword evidence="2" id="KW-1185">Reference proteome</keyword>
<dbReference type="STRING" id="551996.SAMN05192573_106267"/>
<evidence type="ECO:0000313" key="2">
    <source>
        <dbReference type="Proteomes" id="UP000199705"/>
    </source>
</evidence>
<dbReference type="Proteomes" id="UP000199705">
    <property type="component" value="Unassembled WGS sequence"/>
</dbReference>
<evidence type="ECO:0000313" key="1">
    <source>
        <dbReference type="EMBL" id="SDH08787.1"/>
    </source>
</evidence>
<accession>A0A1G7ZJP1</accession>
<sequence length="168" mass="18587">MKHAFIFGTTIFLCEQNTLTYSDGLSNIEFLRILSFYNEQKGKVLTIEANINAPNGETIRISANTNENGADIRLDVTKGRVKIFQPGHAEPVLDVYQFDPHEYSGLSSHVLNEIHAQHPDRVLTIKGNFFVGGAHFLIENEKMFIDNNGYANGVVNAHNGIILSAAVA</sequence>
<dbReference type="RefSeq" id="WP_091168283.1">
    <property type="nucleotide sequence ID" value="NZ_FNCG01000006.1"/>
</dbReference>
<reference evidence="2" key="1">
    <citation type="submission" date="2016-10" db="EMBL/GenBank/DDBJ databases">
        <authorList>
            <person name="Varghese N."/>
            <person name="Submissions S."/>
        </authorList>
    </citation>
    <scope>NUCLEOTIDE SEQUENCE [LARGE SCALE GENOMIC DNA]</scope>
    <source>
        <strain evidence="2">Gh-67</strain>
    </source>
</reference>